<dbReference type="EMBL" id="JAUJEA010000002">
    <property type="protein sequence ID" value="MDN5201240.1"/>
    <property type="molecule type" value="Genomic_DNA"/>
</dbReference>
<organism evidence="1 2">
    <name type="scientific">Splendidivirga corallicola</name>
    <dbReference type="NCBI Taxonomy" id="3051826"/>
    <lineage>
        <taxon>Bacteria</taxon>
        <taxon>Pseudomonadati</taxon>
        <taxon>Bacteroidota</taxon>
        <taxon>Cytophagia</taxon>
        <taxon>Cytophagales</taxon>
        <taxon>Splendidivirgaceae</taxon>
        <taxon>Splendidivirga</taxon>
    </lineage>
</organism>
<gene>
    <name evidence="1" type="ORF">QQ008_07700</name>
</gene>
<dbReference type="Proteomes" id="UP001172082">
    <property type="component" value="Unassembled WGS sequence"/>
</dbReference>
<keyword evidence="2" id="KW-1185">Reference proteome</keyword>
<sequence length="61" mass="7056">MRTILSLAVGFWLGRQIYIQYDKEEALKKEKVIKARLKKFLEENGLTKSEAKEQTSDLLGV</sequence>
<comment type="caution">
    <text evidence="1">The sequence shown here is derived from an EMBL/GenBank/DDBJ whole genome shotgun (WGS) entry which is preliminary data.</text>
</comment>
<proteinExistence type="predicted"/>
<evidence type="ECO:0008006" key="3">
    <source>
        <dbReference type="Google" id="ProtNLM"/>
    </source>
</evidence>
<evidence type="ECO:0000313" key="1">
    <source>
        <dbReference type="EMBL" id="MDN5201240.1"/>
    </source>
</evidence>
<evidence type="ECO:0000313" key="2">
    <source>
        <dbReference type="Proteomes" id="UP001172082"/>
    </source>
</evidence>
<dbReference type="RefSeq" id="WP_346751266.1">
    <property type="nucleotide sequence ID" value="NZ_JAUJEA010000002.1"/>
</dbReference>
<name>A0ABT8KNW6_9BACT</name>
<protein>
    <recommendedName>
        <fullName evidence="3">YtxH domain-containing protein</fullName>
    </recommendedName>
</protein>
<accession>A0ABT8KNW6</accession>
<reference evidence="1" key="1">
    <citation type="submission" date="2023-06" db="EMBL/GenBank/DDBJ databases">
        <title>Genomic of Parafulvivirga corallium.</title>
        <authorList>
            <person name="Wang G."/>
        </authorList>
    </citation>
    <scope>NUCLEOTIDE SEQUENCE</scope>
    <source>
        <strain evidence="1">BMA10</strain>
    </source>
</reference>